<dbReference type="GO" id="GO:0006886">
    <property type="term" value="P:intracellular protein transport"/>
    <property type="evidence" value="ECO:0007669"/>
    <property type="project" value="InterPro"/>
</dbReference>
<dbReference type="EMBL" id="MU620950">
    <property type="protein sequence ID" value="KAI8576733.1"/>
    <property type="molecule type" value="Genomic_DNA"/>
</dbReference>
<dbReference type="InterPro" id="IPR011989">
    <property type="entry name" value="ARM-like"/>
</dbReference>
<comment type="subcellular location">
    <subcellularLocation>
        <location evidence="1">Golgi apparatus</location>
    </subcellularLocation>
</comment>
<dbReference type="GO" id="GO:0012507">
    <property type="term" value="C:ER to Golgi transport vesicle membrane"/>
    <property type="evidence" value="ECO:0007669"/>
    <property type="project" value="TreeGrafter"/>
</dbReference>
<dbReference type="GO" id="GO:0000139">
    <property type="term" value="C:Golgi membrane"/>
    <property type="evidence" value="ECO:0007669"/>
    <property type="project" value="InterPro"/>
</dbReference>
<gene>
    <name evidence="7" type="ORF">K450DRAFT_255324</name>
</gene>
<dbReference type="Pfam" id="PF04871">
    <property type="entry name" value="Uso1_p115_C"/>
    <property type="match status" value="1"/>
</dbReference>
<dbReference type="Proteomes" id="UP001206595">
    <property type="component" value="Unassembled WGS sequence"/>
</dbReference>
<dbReference type="Gene3D" id="1.25.10.10">
    <property type="entry name" value="Leucine-rich Repeat Variant"/>
    <property type="match status" value="1"/>
</dbReference>
<proteinExistence type="predicted"/>
<dbReference type="InterPro" id="IPR006953">
    <property type="entry name" value="Vesicle_Uso1_P115_head"/>
</dbReference>
<dbReference type="GO" id="GO:0005795">
    <property type="term" value="C:Golgi stack"/>
    <property type="evidence" value="ECO:0007669"/>
    <property type="project" value="TreeGrafter"/>
</dbReference>
<sequence length="798" mass="88949">MDFLTRGYNAFLSDKGQPQSADETIDKLADCVQHATLLEDRRAGVLSLKGLARDWTEKVGDRSLNGLIKVLHEDYKDTDITKAVLETINILCTVSEKSKASGYALRFTDQFIQDAKNVTILLDILEEFDFYVRFNTVKLLVTLLFNRSDRIQECILTSPIGITRLIELLDDKREIVRNEGLLLMISLTETNADIQKIVAFGNTFERLLAIIEEEEGISGGIIVQDSLSLTHNLLRYNVSNQNYFRETSCIQQIPGLLGYVGDSNAEHVPYSYEDWPTQKVSNTILVLQLIRILTEPAGINTAVNQKVMAQSGILLPVIQLALCSNAPPRVRTEALYAIGYLVCANETNQTAFIRTMVANQPDFTTPNNDITTPANVPRPALVSLISIAAASDTQSHYALSSRAAAAFAATCCIDDNHENQLVLAGTLQKVPEDNANSKFTDKPHSAGSLLLEAIENGHTNENDPYSAWFACVILSHILSGNEKAKEVAGRVTFGEEAEGEEPVPLLHQVMAALMLSSKESPAASRAPIGYLCLLCTWLFESSSSVKQFLSEGIHVQFLIEEMQKTNVDPVIQGLAAFLLGIAFEYDDDNDSAFSRETLRDILLNRVGADQFKNRLSRLRDSAAFINVSKTMYVSAEEDEAFNLNGSLPMLVLDYHFVELFKESYDSIQRAITRSPKAAKTKNFGANNQSSGSNEIQSYKDIISKQDNEIKNLKAQLAQLQGQVQALTTEKQAAEDEKREVEDKYLREQARFATLEKEQEDLLVCMGEQDMDIKKYKDRLRSLGQDVTDNEEEEEEEEE</sequence>
<evidence type="ECO:0000256" key="2">
    <source>
        <dbReference type="ARBA" id="ARBA00023034"/>
    </source>
</evidence>
<reference evidence="7" key="2">
    <citation type="journal article" date="2022" name="Proc. Natl. Acad. Sci. U.S.A.">
        <title>Diploid-dominant life cycles characterize the early evolution of Fungi.</title>
        <authorList>
            <person name="Amses K.R."/>
            <person name="Simmons D.R."/>
            <person name="Longcore J.E."/>
            <person name="Mondo S.J."/>
            <person name="Seto K."/>
            <person name="Jeronimo G.H."/>
            <person name="Bonds A.E."/>
            <person name="Quandt C.A."/>
            <person name="Davis W.J."/>
            <person name="Chang Y."/>
            <person name="Federici B.A."/>
            <person name="Kuo A."/>
            <person name="LaButti K."/>
            <person name="Pangilinan J."/>
            <person name="Andreopoulos W."/>
            <person name="Tritt A."/>
            <person name="Riley R."/>
            <person name="Hundley H."/>
            <person name="Johnson J."/>
            <person name="Lipzen A."/>
            <person name="Barry K."/>
            <person name="Lang B.F."/>
            <person name="Cuomo C.A."/>
            <person name="Buchler N.E."/>
            <person name="Grigoriev I.V."/>
            <person name="Spatafora J.W."/>
            <person name="Stajich J.E."/>
            <person name="James T.Y."/>
        </authorList>
    </citation>
    <scope>NUCLEOTIDE SEQUENCE</scope>
    <source>
        <strain evidence="7">AG</strain>
    </source>
</reference>
<name>A0AAD5E382_UMBRA</name>
<dbReference type="GO" id="GO:0005783">
    <property type="term" value="C:endoplasmic reticulum"/>
    <property type="evidence" value="ECO:0007669"/>
    <property type="project" value="TreeGrafter"/>
</dbReference>
<evidence type="ECO:0000259" key="6">
    <source>
        <dbReference type="Pfam" id="PF04871"/>
    </source>
</evidence>
<feature type="domain" description="Uso1/p115-like vesicle tethering protein C-terminal" evidence="6">
    <location>
        <begin position="693"/>
        <end position="798"/>
    </location>
</feature>
<dbReference type="GO" id="GO:0048280">
    <property type="term" value="P:vesicle fusion with Golgi apparatus"/>
    <property type="evidence" value="ECO:0007669"/>
    <property type="project" value="InterPro"/>
</dbReference>
<dbReference type="SUPFAM" id="SSF48371">
    <property type="entry name" value="ARM repeat"/>
    <property type="match status" value="1"/>
</dbReference>
<dbReference type="InterPro" id="IPR016024">
    <property type="entry name" value="ARM-type_fold"/>
</dbReference>
<evidence type="ECO:0000256" key="1">
    <source>
        <dbReference type="ARBA" id="ARBA00004555"/>
    </source>
</evidence>
<dbReference type="RefSeq" id="XP_051441737.1">
    <property type="nucleotide sequence ID" value="XM_051591328.1"/>
</dbReference>
<dbReference type="AlphaFoldDB" id="A0AAD5E382"/>
<dbReference type="InterPro" id="IPR024095">
    <property type="entry name" value="Vesicle_P115"/>
</dbReference>
<evidence type="ECO:0000313" key="7">
    <source>
        <dbReference type="EMBL" id="KAI8576733.1"/>
    </source>
</evidence>
<keyword evidence="8" id="KW-1185">Reference proteome</keyword>
<feature type="coiled-coil region" evidence="4">
    <location>
        <begin position="695"/>
        <end position="792"/>
    </location>
</feature>
<dbReference type="GeneID" id="75916671"/>
<accession>A0AAD5E382</accession>
<evidence type="ECO:0000256" key="4">
    <source>
        <dbReference type="SAM" id="Coils"/>
    </source>
</evidence>
<dbReference type="GO" id="GO:0006888">
    <property type="term" value="P:endoplasmic reticulum to Golgi vesicle-mediated transport"/>
    <property type="evidence" value="ECO:0007669"/>
    <property type="project" value="TreeGrafter"/>
</dbReference>
<dbReference type="Pfam" id="PF04869">
    <property type="entry name" value="Uso1_p115_head"/>
    <property type="match status" value="1"/>
</dbReference>
<feature type="domain" description="Vesicle tethering protein Uso1/P115-like head" evidence="5">
    <location>
        <begin position="345"/>
        <end position="671"/>
    </location>
</feature>
<organism evidence="7 8">
    <name type="scientific">Umbelopsis ramanniana AG</name>
    <dbReference type="NCBI Taxonomy" id="1314678"/>
    <lineage>
        <taxon>Eukaryota</taxon>
        <taxon>Fungi</taxon>
        <taxon>Fungi incertae sedis</taxon>
        <taxon>Mucoromycota</taxon>
        <taxon>Mucoromycotina</taxon>
        <taxon>Umbelopsidomycetes</taxon>
        <taxon>Umbelopsidales</taxon>
        <taxon>Umbelopsidaceae</taxon>
        <taxon>Umbelopsis</taxon>
    </lineage>
</organism>
<evidence type="ECO:0008006" key="9">
    <source>
        <dbReference type="Google" id="ProtNLM"/>
    </source>
</evidence>
<reference evidence="7" key="1">
    <citation type="submission" date="2021-06" db="EMBL/GenBank/DDBJ databases">
        <authorList>
            <consortium name="DOE Joint Genome Institute"/>
            <person name="Mondo S.J."/>
            <person name="Amses K.R."/>
            <person name="Simmons D.R."/>
            <person name="Longcore J.E."/>
            <person name="Seto K."/>
            <person name="Alves G.H."/>
            <person name="Bonds A.E."/>
            <person name="Quandt C.A."/>
            <person name="Davis W.J."/>
            <person name="Chang Y."/>
            <person name="Letcher P.M."/>
            <person name="Powell M.J."/>
            <person name="Kuo A."/>
            <person name="Labutti K."/>
            <person name="Pangilinan J."/>
            <person name="Andreopoulos W."/>
            <person name="Tritt A."/>
            <person name="Riley R."/>
            <person name="Hundley H."/>
            <person name="Johnson J."/>
            <person name="Lipzen A."/>
            <person name="Barry K."/>
            <person name="Berbee M.L."/>
            <person name="Buchler N.E."/>
            <person name="Grigoriev I.V."/>
            <person name="Spatafora J.W."/>
            <person name="Stajich J.E."/>
            <person name="James T.Y."/>
        </authorList>
    </citation>
    <scope>NUCLEOTIDE SEQUENCE</scope>
    <source>
        <strain evidence="7">AG</strain>
    </source>
</reference>
<dbReference type="PANTHER" id="PTHR10013">
    <property type="entry name" value="GENERAL VESICULAR TRANSPORT FACTOR P115"/>
    <property type="match status" value="1"/>
</dbReference>
<dbReference type="InterPro" id="IPR006955">
    <property type="entry name" value="Uso1_p115_C"/>
</dbReference>
<evidence type="ECO:0000313" key="8">
    <source>
        <dbReference type="Proteomes" id="UP001206595"/>
    </source>
</evidence>
<evidence type="ECO:0000259" key="5">
    <source>
        <dbReference type="Pfam" id="PF04869"/>
    </source>
</evidence>
<evidence type="ECO:0000256" key="3">
    <source>
        <dbReference type="ARBA" id="ARBA00023054"/>
    </source>
</evidence>
<protein>
    <recommendedName>
        <fullName evidence="9">General vesicular transport factor p115</fullName>
    </recommendedName>
</protein>
<keyword evidence="3 4" id="KW-0175">Coiled coil</keyword>
<dbReference type="PANTHER" id="PTHR10013:SF0">
    <property type="entry name" value="GENERAL VESICULAR TRANSPORT FACTOR P115"/>
    <property type="match status" value="1"/>
</dbReference>
<comment type="caution">
    <text evidence="7">The sequence shown here is derived from an EMBL/GenBank/DDBJ whole genome shotgun (WGS) entry which is preliminary data.</text>
</comment>
<dbReference type="GO" id="GO:0048211">
    <property type="term" value="P:Golgi vesicle docking"/>
    <property type="evidence" value="ECO:0007669"/>
    <property type="project" value="TreeGrafter"/>
</dbReference>
<keyword evidence="2" id="KW-0333">Golgi apparatus</keyword>